<dbReference type="Gene3D" id="2.60.120.260">
    <property type="entry name" value="Galactose-binding domain-like"/>
    <property type="match status" value="1"/>
</dbReference>
<dbReference type="AlphaFoldDB" id="A0A8C4QTP9"/>
<evidence type="ECO:0000256" key="1">
    <source>
        <dbReference type="SAM" id="SignalP"/>
    </source>
</evidence>
<dbReference type="InterPro" id="IPR008979">
    <property type="entry name" value="Galactose-bd-like_sf"/>
</dbReference>
<dbReference type="Proteomes" id="UP000694388">
    <property type="component" value="Unplaced"/>
</dbReference>
<keyword evidence="1" id="KW-0732">Signal</keyword>
<feature type="signal peptide" evidence="1">
    <location>
        <begin position="1"/>
        <end position="18"/>
    </location>
</feature>
<feature type="chain" id="PRO_5034847639" evidence="1">
    <location>
        <begin position="19"/>
        <end position="176"/>
    </location>
</feature>
<accession>A0A8C4QTP9</accession>
<sequence>MQIFGLVLTIAFFQGNGLAPIRQNVAENAVVNCTLQNKTTLTTVLNPTKCITLYVLNYWWKVDLQKEFILHSVTVKAHYFNFQVFIQPAHSTGNESMTSCTHFNDQQKSHVKTYDCEGFRARYITLVGRQWMSVCTVKASSLPLSNSEYNMVYGKASQSSTLEREHRSRRSFQKEH</sequence>
<organism evidence="2 3">
    <name type="scientific">Eptatretus burgeri</name>
    <name type="common">Inshore hagfish</name>
    <dbReference type="NCBI Taxonomy" id="7764"/>
    <lineage>
        <taxon>Eukaryota</taxon>
        <taxon>Metazoa</taxon>
        <taxon>Chordata</taxon>
        <taxon>Craniata</taxon>
        <taxon>Vertebrata</taxon>
        <taxon>Cyclostomata</taxon>
        <taxon>Myxini</taxon>
        <taxon>Myxiniformes</taxon>
        <taxon>Myxinidae</taxon>
        <taxon>Eptatretinae</taxon>
        <taxon>Eptatretus</taxon>
    </lineage>
</organism>
<proteinExistence type="predicted"/>
<name>A0A8C4QTP9_EPTBU</name>
<dbReference type="SUPFAM" id="SSF49785">
    <property type="entry name" value="Galactose-binding domain-like"/>
    <property type="match status" value="1"/>
</dbReference>
<evidence type="ECO:0000313" key="3">
    <source>
        <dbReference type="Proteomes" id="UP000694388"/>
    </source>
</evidence>
<reference evidence="2" key="1">
    <citation type="submission" date="2025-08" db="UniProtKB">
        <authorList>
            <consortium name="Ensembl"/>
        </authorList>
    </citation>
    <scope>IDENTIFICATION</scope>
</reference>
<dbReference type="Ensembl" id="ENSEBUT00000020980.1">
    <property type="protein sequence ID" value="ENSEBUP00000020404.1"/>
    <property type="gene ID" value="ENSEBUG00000012653.1"/>
</dbReference>
<evidence type="ECO:0000313" key="2">
    <source>
        <dbReference type="Ensembl" id="ENSEBUP00000020404.1"/>
    </source>
</evidence>
<protein>
    <submittedName>
        <fullName evidence="2">Uncharacterized protein</fullName>
    </submittedName>
</protein>
<reference evidence="2" key="2">
    <citation type="submission" date="2025-09" db="UniProtKB">
        <authorList>
            <consortium name="Ensembl"/>
        </authorList>
    </citation>
    <scope>IDENTIFICATION</scope>
</reference>
<keyword evidence="3" id="KW-1185">Reference proteome</keyword>